<feature type="domain" description="Gfd2/YDR514C-like C-terminal" evidence="2">
    <location>
        <begin position="164"/>
        <end position="349"/>
    </location>
</feature>
<dbReference type="GO" id="GO:0003676">
    <property type="term" value="F:nucleic acid binding"/>
    <property type="evidence" value="ECO:0007669"/>
    <property type="project" value="InterPro"/>
</dbReference>
<dbReference type="Gene3D" id="3.30.420.10">
    <property type="entry name" value="Ribonuclease H-like superfamily/Ribonuclease H"/>
    <property type="match status" value="1"/>
</dbReference>
<gene>
    <name evidence="3" type="ORF">PHLGIDRAFT_125399</name>
</gene>
<dbReference type="HOGENOM" id="CLU_046155_0_0_1"/>
<dbReference type="AlphaFoldDB" id="A0A0C3SC92"/>
<dbReference type="STRING" id="745531.A0A0C3SC92"/>
<dbReference type="PANTHER" id="PTHR28083:SF1">
    <property type="entry name" value="GOOD FOR FULL DBP5 ACTIVITY PROTEIN 2"/>
    <property type="match status" value="1"/>
</dbReference>
<proteinExistence type="predicted"/>
<reference evidence="3 4" key="1">
    <citation type="journal article" date="2014" name="PLoS Genet.">
        <title>Analysis of the Phlebiopsis gigantea genome, transcriptome and secretome provides insight into its pioneer colonization strategies of wood.</title>
        <authorList>
            <person name="Hori C."/>
            <person name="Ishida T."/>
            <person name="Igarashi K."/>
            <person name="Samejima M."/>
            <person name="Suzuki H."/>
            <person name="Master E."/>
            <person name="Ferreira P."/>
            <person name="Ruiz-Duenas F.J."/>
            <person name="Held B."/>
            <person name="Canessa P."/>
            <person name="Larrondo L.F."/>
            <person name="Schmoll M."/>
            <person name="Druzhinina I.S."/>
            <person name="Kubicek C.P."/>
            <person name="Gaskell J.A."/>
            <person name="Kersten P."/>
            <person name="St John F."/>
            <person name="Glasner J."/>
            <person name="Sabat G."/>
            <person name="Splinter BonDurant S."/>
            <person name="Syed K."/>
            <person name="Yadav J."/>
            <person name="Mgbeahuruike A.C."/>
            <person name="Kovalchuk A."/>
            <person name="Asiegbu F.O."/>
            <person name="Lackner G."/>
            <person name="Hoffmeister D."/>
            <person name="Rencoret J."/>
            <person name="Gutierrez A."/>
            <person name="Sun H."/>
            <person name="Lindquist E."/>
            <person name="Barry K."/>
            <person name="Riley R."/>
            <person name="Grigoriev I.V."/>
            <person name="Henrissat B."/>
            <person name="Kues U."/>
            <person name="Berka R.M."/>
            <person name="Martinez A.T."/>
            <person name="Covert S.F."/>
            <person name="Blanchette R.A."/>
            <person name="Cullen D."/>
        </authorList>
    </citation>
    <scope>NUCLEOTIDE SEQUENCE [LARGE SCALE GENOMIC DNA]</scope>
    <source>
        <strain evidence="3 4">11061_1 CR5-6</strain>
    </source>
</reference>
<dbReference type="InterPro" id="IPR040151">
    <property type="entry name" value="Gfd2/YDR514C-like"/>
</dbReference>
<evidence type="ECO:0000313" key="3">
    <source>
        <dbReference type="EMBL" id="KIP10707.1"/>
    </source>
</evidence>
<dbReference type="InterPro" id="IPR048519">
    <property type="entry name" value="Gfd2/YDR514C-like_C"/>
</dbReference>
<evidence type="ECO:0000259" key="2">
    <source>
        <dbReference type="Pfam" id="PF21762"/>
    </source>
</evidence>
<dbReference type="InterPro" id="IPR012337">
    <property type="entry name" value="RNaseH-like_sf"/>
</dbReference>
<dbReference type="InterPro" id="IPR036397">
    <property type="entry name" value="RNaseH_sf"/>
</dbReference>
<dbReference type="GO" id="GO:0005634">
    <property type="term" value="C:nucleus"/>
    <property type="evidence" value="ECO:0007669"/>
    <property type="project" value="TreeGrafter"/>
</dbReference>
<name>A0A0C3SC92_PHLG1</name>
<feature type="region of interest" description="Disordered" evidence="1">
    <location>
        <begin position="361"/>
        <end position="406"/>
    </location>
</feature>
<dbReference type="PANTHER" id="PTHR28083">
    <property type="entry name" value="GOOD FOR FULL DBP5 ACTIVITY PROTEIN 2"/>
    <property type="match status" value="1"/>
</dbReference>
<dbReference type="Proteomes" id="UP000053257">
    <property type="component" value="Unassembled WGS sequence"/>
</dbReference>
<organism evidence="3 4">
    <name type="scientific">Phlebiopsis gigantea (strain 11061_1 CR5-6)</name>
    <name type="common">White-rot fungus</name>
    <name type="synonym">Peniophora gigantea</name>
    <dbReference type="NCBI Taxonomy" id="745531"/>
    <lineage>
        <taxon>Eukaryota</taxon>
        <taxon>Fungi</taxon>
        <taxon>Dikarya</taxon>
        <taxon>Basidiomycota</taxon>
        <taxon>Agaricomycotina</taxon>
        <taxon>Agaricomycetes</taxon>
        <taxon>Polyporales</taxon>
        <taxon>Phanerochaetaceae</taxon>
        <taxon>Phlebiopsis</taxon>
    </lineage>
</organism>
<keyword evidence="4" id="KW-1185">Reference proteome</keyword>
<evidence type="ECO:0000256" key="1">
    <source>
        <dbReference type="SAM" id="MobiDB-lite"/>
    </source>
</evidence>
<protein>
    <recommendedName>
        <fullName evidence="2">Gfd2/YDR514C-like C-terminal domain-containing protein</fullName>
    </recommendedName>
</protein>
<sequence>MGVPVVTGYYRFTDVFFEWHKALPNPEDLGPLRAITSSDALVHPDHPLRKPGQDGIELYIATFANGESRPVFSLAQLEFIQQWLFAMGLTKEPIPLPSTDSLILPSDVVQCSPQLFNDAAALKSTIKTIDKSNKRLKGVGTLLMPRRFKFERVRTLWTEKVGTWLAIDLEQWEYDHTALTELGWSLVRWEAAEMIEECGHFIVKENMKYVNHNYVQGNRDYYDFGTSEIIKFADLKTRLGDMIHTYTKAGPLFLVFHDGSQDLKYLQSPKFAAPISNCSLIIPDATPKGGMYIVDTTEMFGALENNSTNNKTALQTTCIRLDVHKDIKLHHLHNAGNDAHATLLCLKSMALGDSIDVQREKRWPGQMSSTDGKVVHSDEKKEEDDTENMFSGPGGDADSGGEFPAA</sequence>
<evidence type="ECO:0000313" key="4">
    <source>
        <dbReference type="Proteomes" id="UP000053257"/>
    </source>
</evidence>
<dbReference type="OrthoDB" id="5953249at2759"/>
<dbReference type="SUPFAM" id="SSF53098">
    <property type="entry name" value="Ribonuclease H-like"/>
    <property type="match status" value="1"/>
</dbReference>
<dbReference type="EMBL" id="KN840452">
    <property type="protein sequence ID" value="KIP10707.1"/>
    <property type="molecule type" value="Genomic_DNA"/>
</dbReference>
<dbReference type="Pfam" id="PF21762">
    <property type="entry name" value="DEDDh_C"/>
    <property type="match status" value="1"/>
</dbReference>
<accession>A0A0C3SC92</accession>